<dbReference type="RefSeq" id="WP_390871751.1">
    <property type="nucleotide sequence ID" value="NZ_CP128653.1"/>
</dbReference>
<sequence>MLEIILETAKRSNENVLIEGVHGIGKSLRVKEYAKKNNLHLEILYLSHQEVGDLIGIPIVSNNTTIWTKPSWLTRMETANKKGQGCILFLDELNRAQRDVRQTALQITLEKRLHDHILPSIDGIETLVIAAINPEDDQKIDYQVDELDVALKDRFLYYEMKLDVKSWLDWARENNIIDEITSFISEYPDRLFYFTQESTYPTPRSWAKLSELLLKAPKLKTNELKTIIFGKLGQTIGSQFYSYYKDFSNMITIKNIEEFILEQTSFSNQEISIKLKNSLLADKSKIWLSEMAQKLFKKYIGAKNNQKVLMIYLDSIDLEILASFFINIKEQNENSLAKFILLENGREIINKIADKIEF</sequence>
<dbReference type="GO" id="GO:0005524">
    <property type="term" value="F:ATP binding"/>
    <property type="evidence" value="ECO:0007669"/>
    <property type="project" value="InterPro"/>
</dbReference>
<organism evidence="2">
    <name type="scientific">Arcobacter cryaerophilus gv. pseudocryaerophilus</name>
    <dbReference type="NCBI Taxonomy" id="2933791"/>
    <lineage>
        <taxon>Bacteria</taxon>
        <taxon>Pseudomonadati</taxon>
        <taxon>Campylobacterota</taxon>
        <taxon>Epsilonproteobacteria</taxon>
        <taxon>Campylobacterales</taxon>
        <taxon>Arcobacteraceae</taxon>
        <taxon>Aliarcobacter</taxon>
    </lineage>
</organism>
<evidence type="ECO:0000259" key="1">
    <source>
        <dbReference type="Pfam" id="PF07728"/>
    </source>
</evidence>
<protein>
    <submittedName>
        <fullName evidence="2">AAA family ATPase</fullName>
    </submittedName>
</protein>
<dbReference type="Pfam" id="PF07728">
    <property type="entry name" value="AAA_5"/>
    <property type="match status" value="1"/>
</dbReference>
<dbReference type="InterPro" id="IPR027417">
    <property type="entry name" value="P-loop_NTPase"/>
</dbReference>
<dbReference type="AlphaFoldDB" id="A0AA96DV29"/>
<dbReference type="EMBL" id="CP134857">
    <property type="protein sequence ID" value="WNL35136.1"/>
    <property type="molecule type" value="Genomic_DNA"/>
</dbReference>
<reference evidence="2" key="1">
    <citation type="submission" date="2023-09" db="EMBL/GenBank/DDBJ databases">
        <title>Arcobacter tbilisiensis sp. nov. isolated from chicken meat in Tbilisi, Georgia.</title>
        <authorList>
            <person name="Matthias R."/>
            <person name="Zautner A.E."/>
        </authorList>
    </citation>
    <scope>NUCLEOTIDE SEQUENCE</scope>
    <source>
        <strain evidence="2">LEO 62</strain>
        <plasmid evidence="2">p82_LEO_62</plasmid>
    </source>
</reference>
<keyword evidence="2" id="KW-0614">Plasmid</keyword>
<dbReference type="GO" id="GO:0016887">
    <property type="term" value="F:ATP hydrolysis activity"/>
    <property type="evidence" value="ECO:0007669"/>
    <property type="project" value="InterPro"/>
</dbReference>
<dbReference type="InterPro" id="IPR011704">
    <property type="entry name" value="ATPase_dyneun-rel_AAA"/>
</dbReference>
<accession>A0AA96DV29</accession>
<geneLocation type="plasmid" evidence="2">
    <name>p82_LEO_62</name>
</geneLocation>
<dbReference type="Proteomes" id="UP001305220">
    <property type="component" value="Plasmid p82_LEO_62"/>
</dbReference>
<feature type="domain" description="ATPase dynein-related AAA" evidence="1">
    <location>
        <begin position="15"/>
        <end position="155"/>
    </location>
</feature>
<dbReference type="SUPFAM" id="SSF52540">
    <property type="entry name" value="P-loop containing nucleoside triphosphate hydrolases"/>
    <property type="match status" value="1"/>
</dbReference>
<dbReference type="Gene3D" id="3.40.50.300">
    <property type="entry name" value="P-loop containing nucleotide triphosphate hydrolases"/>
    <property type="match status" value="1"/>
</dbReference>
<gene>
    <name evidence="2" type="ORF">RMP68_10985</name>
</gene>
<evidence type="ECO:0000313" key="2">
    <source>
        <dbReference type="EMBL" id="WNL35136.1"/>
    </source>
</evidence>
<proteinExistence type="predicted"/>
<name>A0AA96DV29_9BACT</name>